<dbReference type="Gene3D" id="3.40.1790.10">
    <property type="entry name" value="Indigoidine synthase domain"/>
    <property type="match status" value="1"/>
</dbReference>
<dbReference type="OrthoDB" id="9805870at2"/>
<feature type="active site" description="Nucleophile" evidence="6">
    <location>
        <position position="160"/>
    </location>
</feature>
<reference evidence="7 8" key="1">
    <citation type="submission" date="2019-01" db="EMBL/GenBank/DDBJ databases">
        <title>Lactibacter flavus gen. nov., sp. nov., a novel bacterium of the family Propionibacteriaceae isolated from raw milk and dairy products.</title>
        <authorList>
            <person name="Huptas C."/>
            <person name="Wenning M."/>
            <person name="Breitenwieser F."/>
            <person name="Doll E."/>
            <person name="Von Neubeck M."/>
            <person name="Busse H.-J."/>
            <person name="Scherer S."/>
        </authorList>
    </citation>
    <scope>NUCLEOTIDE SEQUENCE [LARGE SCALE GENOMIC DNA]</scope>
    <source>
        <strain evidence="7 8">DSM 22130</strain>
    </source>
</reference>
<evidence type="ECO:0000313" key="7">
    <source>
        <dbReference type="EMBL" id="TBT95949.1"/>
    </source>
</evidence>
<keyword evidence="3 6" id="KW-0464">Manganese</keyword>
<comment type="function">
    <text evidence="6">Catalyzes the reversible cleavage of pseudouridine 5'-phosphate (PsiMP) to ribose 5-phosphate and uracil. Functions biologically in the cleavage direction, as part of a pseudouridine degradation pathway.</text>
</comment>
<keyword evidence="8" id="KW-1185">Reference proteome</keyword>
<comment type="subunit">
    <text evidence="6">Homotrimer.</text>
</comment>
<dbReference type="Proteomes" id="UP000291933">
    <property type="component" value="Unassembled WGS sequence"/>
</dbReference>
<sequence length="305" mass="31541">MTNPYLSVSSEVAEAVASGRPVVALESTIFTHGLPRPRNVEVALEGEQIVRDAGAVPATIGVHRGTPTVGLSADQINDLAHDDAVIKAGIRELSIASVTGASAGTTIAATAFLARAAGIDVFATGGLGGVHHGASENFDESADLYALATTSVVLISSGAKAILDIGATLERFESLSVPVVGYRTNSYPGFYVVDSGYTVGARVESPEQIARLLTVHRGLGAAGGVLVANPVPADQQLDPHELDAVIQRAWSDAERDGVHGQQLTPYLLDYIRRATDGRSLDANVALYRNNVALAAQVATALVVGA</sequence>
<gene>
    <name evidence="6" type="primary">psuG</name>
    <name evidence="7" type="ORF">ET996_02970</name>
</gene>
<evidence type="ECO:0000256" key="2">
    <source>
        <dbReference type="ARBA" id="ARBA00022801"/>
    </source>
</evidence>
<dbReference type="PANTHER" id="PTHR42909:SF1">
    <property type="entry name" value="CARBOHYDRATE KINASE PFKB DOMAIN-CONTAINING PROTEIN"/>
    <property type="match status" value="1"/>
</dbReference>
<dbReference type="SUPFAM" id="SSF110581">
    <property type="entry name" value="Indigoidine synthase A-like"/>
    <property type="match status" value="1"/>
</dbReference>
<comment type="similarity">
    <text evidence="6">Belongs to the pseudouridine-5'-phosphate glycosidase family.</text>
</comment>
<dbReference type="PANTHER" id="PTHR42909">
    <property type="entry name" value="ZGC:136858"/>
    <property type="match status" value="1"/>
</dbReference>
<dbReference type="GO" id="GO:0016798">
    <property type="term" value="F:hydrolase activity, acting on glycosyl bonds"/>
    <property type="evidence" value="ECO:0007669"/>
    <property type="project" value="UniProtKB-KW"/>
</dbReference>
<comment type="caution">
    <text evidence="7">The sequence shown here is derived from an EMBL/GenBank/DDBJ whole genome shotgun (WGS) entry which is preliminary data.</text>
</comment>
<feature type="binding site" evidence="6">
    <location>
        <position position="139"/>
    </location>
    <ligand>
        <name>Mn(2+)</name>
        <dbReference type="ChEBI" id="CHEBI:29035"/>
    </ligand>
</feature>
<evidence type="ECO:0000256" key="3">
    <source>
        <dbReference type="ARBA" id="ARBA00023211"/>
    </source>
</evidence>
<dbReference type="EMBL" id="SDMR01000002">
    <property type="protein sequence ID" value="TBT95949.1"/>
    <property type="molecule type" value="Genomic_DNA"/>
</dbReference>
<proteinExistence type="inferred from homology"/>
<feature type="active site" description="Proton donor" evidence="6">
    <location>
        <position position="26"/>
    </location>
</feature>
<dbReference type="GO" id="GO:0005737">
    <property type="term" value="C:cytoplasm"/>
    <property type="evidence" value="ECO:0007669"/>
    <property type="project" value="TreeGrafter"/>
</dbReference>
<evidence type="ECO:0000256" key="6">
    <source>
        <dbReference type="HAMAP-Rule" id="MF_01876"/>
    </source>
</evidence>
<keyword evidence="2 6" id="KW-0378">Hydrolase</keyword>
<keyword evidence="5 6" id="KW-0326">Glycosidase</keyword>
<dbReference type="GO" id="GO:0046113">
    <property type="term" value="P:nucleobase catabolic process"/>
    <property type="evidence" value="ECO:0007669"/>
    <property type="project" value="UniProtKB-UniRule"/>
</dbReference>
<keyword evidence="4 6" id="KW-0456">Lyase</keyword>
<accession>A0A4Q9KPY6</accession>
<feature type="binding site" evidence="6">
    <location>
        <begin position="141"/>
        <end position="143"/>
    </location>
    <ligand>
        <name>substrate</name>
    </ligand>
</feature>
<evidence type="ECO:0000256" key="1">
    <source>
        <dbReference type="ARBA" id="ARBA00022723"/>
    </source>
</evidence>
<dbReference type="EC" id="4.2.1.70" evidence="6"/>
<protein>
    <recommendedName>
        <fullName evidence="6">Pseudouridine-5'-phosphate glycosidase</fullName>
        <shortName evidence="6">PsiMP glycosidase</shortName>
        <ecNumber evidence="6">4.2.1.70</ecNumber>
    </recommendedName>
</protein>
<dbReference type="HAMAP" id="MF_01876">
    <property type="entry name" value="PsiMP_glycosidase"/>
    <property type="match status" value="1"/>
</dbReference>
<organism evidence="7 8">
    <name type="scientific">Propioniciclava tarda</name>
    <dbReference type="NCBI Taxonomy" id="433330"/>
    <lineage>
        <taxon>Bacteria</taxon>
        <taxon>Bacillati</taxon>
        <taxon>Actinomycetota</taxon>
        <taxon>Actinomycetes</taxon>
        <taxon>Propionibacteriales</taxon>
        <taxon>Propionibacteriaceae</taxon>
        <taxon>Propioniciclava</taxon>
    </lineage>
</organism>
<comment type="catalytic activity">
    <reaction evidence="6">
        <text>D-ribose 5-phosphate + uracil = psi-UMP + H2O</text>
        <dbReference type="Rhea" id="RHEA:18337"/>
        <dbReference type="ChEBI" id="CHEBI:15377"/>
        <dbReference type="ChEBI" id="CHEBI:17568"/>
        <dbReference type="ChEBI" id="CHEBI:58380"/>
        <dbReference type="ChEBI" id="CHEBI:78346"/>
        <dbReference type="EC" id="4.2.1.70"/>
    </reaction>
</comment>
<evidence type="ECO:0000256" key="4">
    <source>
        <dbReference type="ARBA" id="ARBA00023239"/>
    </source>
</evidence>
<evidence type="ECO:0000256" key="5">
    <source>
        <dbReference type="ARBA" id="ARBA00023295"/>
    </source>
</evidence>
<name>A0A4Q9KPY6_PROTD</name>
<dbReference type="AlphaFoldDB" id="A0A4Q9KPY6"/>
<comment type="caution">
    <text evidence="6">Lacks conserved residue(s) required for the propagation of feature annotation.</text>
</comment>
<dbReference type="InterPro" id="IPR007342">
    <property type="entry name" value="PsuG"/>
</dbReference>
<feature type="binding site" evidence="6">
    <location>
        <position position="87"/>
    </location>
    <ligand>
        <name>substrate</name>
    </ligand>
</feature>
<dbReference type="InterPro" id="IPR022830">
    <property type="entry name" value="Indigdn_synthA-like"/>
</dbReference>
<dbReference type="GO" id="GO:0046872">
    <property type="term" value="F:metal ion binding"/>
    <property type="evidence" value="ECO:0007669"/>
    <property type="project" value="UniProtKB-KW"/>
</dbReference>
<dbReference type="RefSeq" id="WP_131171064.1">
    <property type="nucleotide sequence ID" value="NZ_FXTL01000002.1"/>
</dbReference>
<keyword evidence="1 6" id="KW-0479">Metal-binding</keyword>
<dbReference type="GO" id="GO:0004730">
    <property type="term" value="F:pseudouridylate synthase activity"/>
    <property type="evidence" value="ECO:0007669"/>
    <property type="project" value="UniProtKB-UniRule"/>
</dbReference>
<comment type="cofactor">
    <cofactor evidence="6">
        <name>Mn(2+)</name>
        <dbReference type="ChEBI" id="CHEBI:29035"/>
    </cofactor>
    <text evidence="6">Binds 1 Mn(2+) ion per subunit.</text>
</comment>
<dbReference type="Pfam" id="PF04227">
    <property type="entry name" value="Indigoidine_A"/>
    <property type="match status" value="1"/>
</dbReference>
<evidence type="ECO:0000313" key="8">
    <source>
        <dbReference type="Proteomes" id="UP000291933"/>
    </source>
</evidence>